<comment type="cofactor">
    <cofactor evidence="1">
        <name>pyridoxal 5'-phosphate</name>
        <dbReference type="ChEBI" id="CHEBI:597326"/>
    </cofactor>
</comment>
<evidence type="ECO:0000313" key="7">
    <source>
        <dbReference type="EMBL" id="CBA64938.1"/>
    </source>
</evidence>
<dbReference type="Gene3D" id="3.40.640.10">
    <property type="entry name" value="Type I PLP-dependent aspartate aminotransferase-like (Major domain)"/>
    <property type="match status" value="1"/>
</dbReference>
<dbReference type="NCBIfam" id="TIGR04350">
    <property type="entry name" value="C_S_lyase_PatB"/>
    <property type="match status" value="1"/>
</dbReference>
<evidence type="ECO:0000256" key="1">
    <source>
        <dbReference type="ARBA" id="ARBA00001933"/>
    </source>
</evidence>
<dbReference type="PANTHER" id="PTHR43525">
    <property type="entry name" value="PROTEIN MALY"/>
    <property type="match status" value="1"/>
</dbReference>
<dbReference type="PANTHER" id="PTHR43525:SF1">
    <property type="entry name" value="PROTEIN MALY"/>
    <property type="match status" value="1"/>
</dbReference>
<evidence type="ECO:0000256" key="3">
    <source>
        <dbReference type="ARBA" id="ARBA00022898"/>
    </source>
</evidence>
<feature type="domain" description="Aminotransferase class I/classII large" evidence="6">
    <location>
        <begin position="74"/>
        <end position="412"/>
    </location>
</feature>
<reference evidence="7 8" key="1">
    <citation type="journal article" date="2009" name="Genome Biol.">
        <title>Comparative genome and phenotypic analysis of Clostridium difficile 027 strains provides insight into the evolution of a hypervirulent bacterium.</title>
        <authorList>
            <person name="Stabler R.A."/>
            <person name="He M."/>
            <person name="Dawson L."/>
            <person name="Martin M."/>
            <person name="Valiente E."/>
            <person name="Corton C."/>
            <person name="Lawley T.D."/>
            <person name="Sebaihia M."/>
            <person name="Quail M.A."/>
            <person name="Rose G."/>
            <person name="Gerding D.N."/>
            <person name="Gibert M."/>
            <person name="Popoff M.R."/>
            <person name="Parkhill J."/>
            <person name="Dougan G."/>
            <person name="Wren B.W."/>
        </authorList>
    </citation>
    <scope>NUCLEOTIDE SEQUENCE [LARGE SCALE GENOMIC DNA]</scope>
    <source>
        <strain evidence="7 8">CD196</strain>
    </source>
</reference>
<organism evidence="7 8">
    <name type="scientific">Clostridioides difficile (strain CD196)</name>
    <name type="common">Peptoclostridium difficile</name>
    <dbReference type="NCBI Taxonomy" id="645462"/>
    <lineage>
        <taxon>Bacteria</taxon>
        <taxon>Bacillati</taxon>
        <taxon>Bacillota</taxon>
        <taxon>Clostridia</taxon>
        <taxon>Peptostreptococcales</taxon>
        <taxon>Peptostreptococcaceae</taxon>
        <taxon>Clostridioides</taxon>
    </lineage>
</organism>
<dbReference type="InterPro" id="IPR027619">
    <property type="entry name" value="C-S_lyase_PatB-like"/>
</dbReference>
<dbReference type="InterPro" id="IPR015422">
    <property type="entry name" value="PyrdxlP-dep_Trfase_small"/>
</dbReference>
<evidence type="ECO:0000256" key="2">
    <source>
        <dbReference type="ARBA" id="ARBA00012224"/>
    </source>
</evidence>
<gene>
    <name evidence="7" type="ordered locus">CD196_2575</name>
</gene>
<dbReference type="GO" id="GO:0008483">
    <property type="term" value="F:transaminase activity"/>
    <property type="evidence" value="ECO:0007669"/>
    <property type="project" value="UniProtKB-KW"/>
</dbReference>
<dbReference type="GO" id="GO:0047804">
    <property type="term" value="F:cysteine-S-conjugate beta-lyase activity"/>
    <property type="evidence" value="ECO:0007669"/>
    <property type="project" value="UniProtKB-EC"/>
</dbReference>
<dbReference type="InterPro" id="IPR015421">
    <property type="entry name" value="PyrdxlP-dep_Trfase_major"/>
</dbReference>
<dbReference type="CDD" id="cd00609">
    <property type="entry name" value="AAT_like"/>
    <property type="match status" value="1"/>
</dbReference>
<evidence type="ECO:0000259" key="6">
    <source>
        <dbReference type="Pfam" id="PF00155"/>
    </source>
</evidence>
<sequence>MNKYFLLSILARCLLNIINIKLKLLEVFTMNYNFNEIVDRSNNFSSKWSEMEKKYGTNDLLPMWVADMDFKAAPCIIDSLKNRLEQEIYGYTTRPDSYNESIVNWLDRRHNWKIKSEWLIYSPGVIPAISLLINELTKANDKIMIQEPVYSPFNSVVKNNNRELIISPLQKLENGNYIMDYEDIENKIKDVKLFILCNPHNPVGRVWTKDELKKLGDICLKHNVKIISDEIHSDIILKKHKHIPMASISKEFEKNTITCMAPTKTFNIAGLQSSYVILPDEKDYKLLDDAFTRIDIKRNNCFSLVATEASYNNGESWLESFLEYLESNIDFAIKYINENMPKLKVRKPEGTYLLWVDFSALGLSDEELESVLVQKGKVALNQGNSFGIGGSGYQRINLACPRSMLEEALIRIKNAIK</sequence>
<dbReference type="InterPro" id="IPR004839">
    <property type="entry name" value="Aminotransferase_I/II_large"/>
</dbReference>
<evidence type="ECO:0000256" key="4">
    <source>
        <dbReference type="ARBA" id="ARBA00023239"/>
    </source>
</evidence>
<dbReference type="Pfam" id="PF00155">
    <property type="entry name" value="Aminotran_1_2"/>
    <property type="match status" value="1"/>
</dbReference>
<comment type="similarity">
    <text evidence="5">Belongs to the class-II pyridoxal-phosphate-dependent aminotransferase family. MalY/PatB cystathionine beta-lyase subfamily.</text>
</comment>
<proteinExistence type="inferred from homology"/>
<keyword evidence="7" id="KW-0032">Aminotransferase</keyword>
<dbReference type="Proteomes" id="UP000002068">
    <property type="component" value="Chromosome"/>
</dbReference>
<keyword evidence="3" id="KW-0663">Pyridoxal phosphate</keyword>
<evidence type="ECO:0000313" key="8">
    <source>
        <dbReference type="Proteomes" id="UP000002068"/>
    </source>
</evidence>
<accession>A0A0H3N650</accession>
<keyword evidence="4" id="KW-0456">Lyase</keyword>
<dbReference type="InterPro" id="IPR051798">
    <property type="entry name" value="Class-II_PLP-Dep_Aminotrans"/>
</dbReference>
<dbReference type="AlphaFoldDB" id="A0A0H3N650"/>
<dbReference type="SUPFAM" id="SSF53383">
    <property type="entry name" value="PLP-dependent transferases"/>
    <property type="match status" value="1"/>
</dbReference>
<keyword evidence="7" id="KW-0808">Transferase</keyword>
<protein>
    <recommendedName>
        <fullName evidence="2">cysteine-S-conjugate beta-lyase</fullName>
        <ecNumber evidence="2">4.4.1.13</ecNumber>
    </recommendedName>
</protein>
<dbReference type="InterPro" id="IPR015424">
    <property type="entry name" value="PyrdxlP-dep_Trfase"/>
</dbReference>
<name>A0A0H3N650_CLODC</name>
<dbReference type="EC" id="4.4.1.13" evidence="2"/>
<dbReference type="EMBL" id="FN538970">
    <property type="protein sequence ID" value="CBA64938.1"/>
    <property type="molecule type" value="Genomic_DNA"/>
</dbReference>
<dbReference type="HOGENOM" id="CLU_017584_15_0_9"/>
<dbReference type="Gene3D" id="3.90.1150.10">
    <property type="entry name" value="Aspartate Aminotransferase, domain 1"/>
    <property type="match status" value="1"/>
</dbReference>
<evidence type="ECO:0000256" key="5">
    <source>
        <dbReference type="ARBA" id="ARBA00037974"/>
    </source>
</evidence>
<dbReference type="GO" id="GO:0030170">
    <property type="term" value="F:pyridoxal phosphate binding"/>
    <property type="evidence" value="ECO:0007669"/>
    <property type="project" value="InterPro"/>
</dbReference>
<dbReference type="KEGG" id="cdc:CD196_2575"/>